<feature type="domain" description="CTLH" evidence="8">
    <location>
        <begin position="251"/>
        <end position="325"/>
    </location>
</feature>
<dbReference type="Proteomes" id="UP001220324">
    <property type="component" value="Unassembled WGS sequence"/>
</dbReference>
<feature type="compositionally biased region" description="Polar residues" evidence="7">
    <location>
        <begin position="66"/>
        <end position="86"/>
    </location>
</feature>
<protein>
    <recommendedName>
        <fullName evidence="3">Protein FYV10</fullName>
    </recommendedName>
    <alternativeName>
        <fullName evidence="2">Protein fyv10</fullName>
    </alternativeName>
</protein>
<evidence type="ECO:0000256" key="1">
    <source>
        <dbReference type="ARBA" id="ARBA00002343"/>
    </source>
</evidence>
<organism evidence="9 10">
    <name type="scientific">Penicillium frequentans</name>
    <dbReference type="NCBI Taxonomy" id="3151616"/>
    <lineage>
        <taxon>Eukaryota</taxon>
        <taxon>Fungi</taxon>
        <taxon>Dikarya</taxon>
        <taxon>Ascomycota</taxon>
        <taxon>Pezizomycotina</taxon>
        <taxon>Eurotiomycetes</taxon>
        <taxon>Eurotiomycetidae</taxon>
        <taxon>Eurotiales</taxon>
        <taxon>Aspergillaceae</taxon>
        <taxon>Penicillium</taxon>
    </lineage>
</organism>
<dbReference type="InterPro" id="IPR019775">
    <property type="entry name" value="WD40_repeat_CS"/>
</dbReference>
<feature type="region of interest" description="Disordered" evidence="7">
    <location>
        <begin position="727"/>
        <end position="750"/>
    </location>
</feature>
<evidence type="ECO:0000313" key="9">
    <source>
        <dbReference type="EMBL" id="KAJ5524119.1"/>
    </source>
</evidence>
<dbReference type="Pfam" id="PF00400">
    <property type="entry name" value="WD40"/>
    <property type="match status" value="6"/>
</dbReference>
<evidence type="ECO:0000256" key="3">
    <source>
        <dbReference type="ARBA" id="ARBA00018741"/>
    </source>
</evidence>
<evidence type="ECO:0000256" key="6">
    <source>
        <dbReference type="PROSITE-ProRule" id="PRU00221"/>
    </source>
</evidence>
<dbReference type="SUPFAM" id="SSF50978">
    <property type="entry name" value="WD40 repeat-like"/>
    <property type="match status" value="1"/>
</dbReference>
<feature type="repeat" description="WD" evidence="6">
    <location>
        <begin position="668"/>
        <end position="692"/>
    </location>
</feature>
<dbReference type="Pfam" id="PF23627">
    <property type="entry name" value="LisH_WDR26"/>
    <property type="match status" value="1"/>
</dbReference>
<dbReference type="SMART" id="SM00668">
    <property type="entry name" value="CTLH"/>
    <property type="match status" value="1"/>
</dbReference>
<dbReference type="PANTHER" id="PTHR22838:SF0">
    <property type="entry name" value="WD REPEAT-CONTAINING PROTEIN 26"/>
    <property type="match status" value="1"/>
</dbReference>
<feature type="region of interest" description="Disordered" evidence="7">
    <location>
        <begin position="164"/>
        <end position="211"/>
    </location>
</feature>
<gene>
    <name evidence="9" type="ORF">N7494_010769</name>
</gene>
<evidence type="ECO:0000256" key="4">
    <source>
        <dbReference type="ARBA" id="ARBA00022574"/>
    </source>
</evidence>
<proteinExistence type="predicted"/>
<feature type="compositionally biased region" description="Low complexity" evidence="7">
    <location>
        <begin position="109"/>
        <end position="119"/>
    </location>
</feature>
<name>A0AAD6GA32_9EURO</name>
<evidence type="ECO:0000256" key="2">
    <source>
        <dbReference type="ARBA" id="ARBA00017917"/>
    </source>
</evidence>
<sequence>MTPTSATAMILAPGAIPDLSLSATGLLTWFFPKSQGTGQILKTVDLADNSPHRYIIPDDPELPLPHNTTVPNPRSANTPSTQLFSATSQPPPGTTTSPTPNLRRRRLQSSSPEAPSSSATGTGITSQLEGLRTGDVAAHEIAHQPGRTDGHRPSRKRRRLLNMRADGISGTNGFSQASNGTSSGKASLNGQATTSANGESHANGAGKAPASQTYYGHNREEVTRILIQSLYELGYSGSASALTAESGHQLETAGVATFRSAVLGGRWSEAERILVQSFRNSGKNGQESASEETLLLAEDANKNEMLFYLRQQKFLELLEARDLGAALGVLRQELTPLNYDIDRLHALSSLLMSPTEMLYDQAGWDGSTSASRERLLADLSKSISPSVMIPQHRLAILLDHVKQSQINNCLYHNTAQPPSLYSDHLCDRNDFPLDVGIDLTQHTDEVWYCGFSHDGTKLVTAGSDKMVLIYDTEDFTVLHRLSDHGSGVAFASWSPDDTKLITCSQDKKARLWNVETGRCILTIDHHSEPVTSAGWAPDGESFVTSSFDPTSQLCHWSVRGSPLHMWKGGFRVQDCAISPDGRRLVAADTDSKIHVFDFRNYEEDYCLSLSSKPTSLAISRDSKHMLVNLKEGEIQLIDLETAGVVRRFSGHKQGEYVIRSTFGGAGENFIVSGSDDSKVYIWHKENGALVESLDGHSKGCVNSISWNPADPTMFASAGDDRAVRIWSRDRNRPRQTGGLSTRGVSTSGVPRTSAVRTTFYI</sequence>
<dbReference type="AlphaFoldDB" id="A0AAD6GA32"/>
<dbReference type="PANTHER" id="PTHR22838">
    <property type="entry name" value="WD REPEAT PROTEIN 26-RELATED"/>
    <property type="match status" value="1"/>
</dbReference>
<dbReference type="EMBL" id="JAQIZZ010000008">
    <property type="protein sequence ID" value="KAJ5524119.1"/>
    <property type="molecule type" value="Genomic_DNA"/>
</dbReference>
<dbReference type="CDD" id="cd00200">
    <property type="entry name" value="WD40"/>
    <property type="match status" value="1"/>
</dbReference>
<comment type="function">
    <text evidence="1">Involved in the proteasome-dependent degradation of fructose-1,6-bisphosphatase.</text>
</comment>
<reference evidence="9 10" key="1">
    <citation type="journal article" date="2023" name="IMA Fungus">
        <title>Comparative genomic study of the Penicillium genus elucidates a diverse pangenome and 15 lateral gene transfer events.</title>
        <authorList>
            <person name="Petersen C."/>
            <person name="Sorensen T."/>
            <person name="Nielsen M.R."/>
            <person name="Sondergaard T.E."/>
            <person name="Sorensen J.L."/>
            <person name="Fitzpatrick D.A."/>
            <person name="Frisvad J.C."/>
            <person name="Nielsen K.L."/>
        </authorList>
    </citation>
    <scope>NUCLEOTIDE SEQUENCE [LARGE SCALE GENOMIC DNA]</scope>
    <source>
        <strain evidence="9 10">IBT 35679</strain>
    </source>
</reference>
<keyword evidence="10" id="KW-1185">Reference proteome</keyword>
<dbReference type="PROSITE" id="PS00678">
    <property type="entry name" value="WD_REPEATS_1"/>
    <property type="match status" value="1"/>
</dbReference>
<dbReference type="GO" id="GO:0034657">
    <property type="term" value="C:GID complex"/>
    <property type="evidence" value="ECO:0007669"/>
    <property type="project" value="TreeGrafter"/>
</dbReference>
<dbReference type="PROSITE" id="PS50897">
    <property type="entry name" value="CTLH"/>
    <property type="match status" value="1"/>
</dbReference>
<dbReference type="InterPro" id="IPR006595">
    <property type="entry name" value="CTLH_C"/>
</dbReference>
<comment type="caution">
    <text evidence="9">The sequence shown here is derived from an EMBL/GenBank/DDBJ whole genome shotgun (WGS) entry which is preliminary data.</text>
</comment>
<accession>A0AAD6GA32</accession>
<dbReference type="PROSITE" id="PS50082">
    <property type="entry name" value="WD_REPEATS_2"/>
    <property type="match status" value="4"/>
</dbReference>
<evidence type="ECO:0000256" key="7">
    <source>
        <dbReference type="SAM" id="MobiDB-lite"/>
    </source>
</evidence>
<evidence type="ECO:0000313" key="10">
    <source>
        <dbReference type="Proteomes" id="UP001220324"/>
    </source>
</evidence>
<evidence type="ECO:0000259" key="8">
    <source>
        <dbReference type="PROSITE" id="PS50897"/>
    </source>
</evidence>
<dbReference type="InterPro" id="IPR001680">
    <property type="entry name" value="WD40_rpt"/>
</dbReference>
<evidence type="ECO:0000256" key="5">
    <source>
        <dbReference type="ARBA" id="ARBA00022737"/>
    </source>
</evidence>
<feature type="repeat" description="WD" evidence="6">
    <location>
        <begin position="701"/>
        <end position="736"/>
    </location>
</feature>
<feature type="compositionally biased region" description="Polar residues" evidence="7">
    <location>
        <begin position="737"/>
        <end position="750"/>
    </location>
</feature>
<dbReference type="InterPro" id="IPR036322">
    <property type="entry name" value="WD40_repeat_dom_sf"/>
</dbReference>
<feature type="repeat" description="WD" evidence="6">
    <location>
        <begin position="439"/>
        <end position="480"/>
    </location>
</feature>
<dbReference type="PROSITE" id="PS50294">
    <property type="entry name" value="WD_REPEATS_REGION"/>
    <property type="match status" value="1"/>
</dbReference>
<keyword evidence="4 6" id="KW-0853">WD repeat</keyword>
<dbReference type="Gene3D" id="2.130.10.10">
    <property type="entry name" value="YVTN repeat-like/Quinoprotein amine dehydrogenase"/>
    <property type="match status" value="1"/>
</dbReference>
<dbReference type="GO" id="GO:0043161">
    <property type="term" value="P:proteasome-mediated ubiquitin-dependent protein catabolic process"/>
    <property type="evidence" value="ECO:0007669"/>
    <property type="project" value="TreeGrafter"/>
</dbReference>
<dbReference type="InterPro" id="IPR006594">
    <property type="entry name" value="LisH"/>
</dbReference>
<dbReference type="InterPro" id="IPR051350">
    <property type="entry name" value="WD_repeat-ST_regulator"/>
</dbReference>
<dbReference type="SMART" id="SM00320">
    <property type="entry name" value="WD40"/>
    <property type="match status" value="7"/>
</dbReference>
<dbReference type="PROSITE" id="PS50896">
    <property type="entry name" value="LISH"/>
    <property type="match status" value="1"/>
</dbReference>
<feature type="region of interest" description="Disordered" evidence="7">
    <location>
        <begin position="54"/>
        <end position="127"/>
    </location>
</feature>
<dbReference type="InterPro" id="IPR015943">
    <property type="entry name" value="WD40/YVTN_repeat-like_dom_sf"/>
</dbReference>
<feature type="compositionally biased region" description="Polar residues" evidence="7">
    <location>
        <begin position="169"/>
        <end position="200"/>
    </location>
</feature>
<feature type="repeat" description="WD" evidence="6">
    <location>
        <begin position="481"/>
        <end position="522"/>
    </location>
</feature>
<keyword evidence="5" id="KW-0677">Repeat</keyword>